<reference evidence="4" key="1">
    <citation type="journal article" date="2019" name="Int. J. Syst. Evol. Microbiol.">
        <title>The Global Catalogue of Microorganisms (GCM) 10K type strain sequencing project: providing services to taxonomists for standard genome sequencing and annotation.</title>
        <authorList>
            <consortium name="The Broad Institute Genomics Platform"/>
            <consortium name="The Broad Institute Genome Sequencing Center for Infectious Disease"/>
            <person name="Wu L."/>
            <person name="Ma J."/>
        </authorList>
    </citation>
    <scope>NUCLEOTIDE SEQUENCE [LARGE SCALE GENOMIC DNA]</scope>
    <source>
        <strain evidence="4">2902at01</strain>
    </source>
</reference>
<dbReference type="NCBIfam" id="TIGR02679">
    <property type="entry name" value="TIGR02679 family protein"/>
    <property type="match status" value="1"/>
</dbReference>
<dbReference type="InterPro" id="IPR013495">
    <property type="entry name" value="CHP02679"/>
</dbReference>
<keyword evidence="4" id="KW-1185">Reference proteome</keyword>
<comment type="caution">
    <text evidence="3">The sequence shown here is derived from an EMBL/GenBank/DDBJ whole genome shotgun (WGS) entry which is preliminary data.</text>
</comment>
<dbReference type="Pfam" id="PF09664">
    <property type="entry name" value="DUF2399"/>
    <property type="match status" value="1"/>
</dbReference>
<dbReference type="Pfam" id="PF11796">
    <property type="entry name" value="DUF3323"/>
    <property type="match status" value="1"/>
</dbReference>
<feature type="domain" description="Conserved hypothetical protein CHP02679 N terminus" evidence="2">
    <location>
        <begin position="35"/>
        <end position="243"/>
    </location>
</feature>
<dbReference type="InterPro" id="IPR024466">
    <property type="entry name" value="CHP02679_N"/>
</dbReference>
<protein>
    <submittedName>
        <fullName evidence="3">TIGR02679 family protein</fullName>
    </submittedName>
</protein>
<dbReference type="RefSeq" id="WP_377543019.1">
    <property type="nucleotide sequence ID" value="NZ_JBHSBN010000003.1"/>
</dbReference>
<dbReference type="Proteomes" id="UP001595868">
    <property type="component" value="Unassembled WGS sequence"/>
</dbReference>
<feature type="domain" description="DUF2399" evidence="1">
    <location>
        <begin position="265"/>
        <end position="413"/>
    </location>
</feature>
<gene>
    <name evidence="3" type="ORF">ACFOX0_07545</name>
</gene>
<sequence>MTEPDVDRLRRRLGGADTDRVVQRLRQRMARGQPLTGTISLSRPTPAERLAMERLLGRRPGRGTSLTINLDDLDRVVRRSGLHPAGLAAAVERLTGPVPVSAEIRAAEEAAWRTASAPLERLGRRGTELADWSTDRGTVTLLRRLSGTPAAASRLAEDLVQVLALLPAEGTPLARLAARATGDAHALDTDRPLATLVLSAVRAAWWPGDDEPTSPTERRRALWDSAGVLVDELSSTVLVLNVTAAVGSRLHALTAPAANVGEPLVLTLRQLGRERPSFPAGTVHVCENPTVLAAAADRLGPACPPLVCVNGQPSAAALRLLVVLAAGGARLSYHGDFDWGGVRIANLLRSRVPWRPWRYDATAYRAAVVGAAPGTLTGQPVEAGWDAELTELMLRHGARVEEELVLDALLADLAGSE</sequence>
<organism evidence="3 4">
    <name type="scientific">Micromonospora zhanjiangensis</name>
    <dbReference type="NCBI Taxonomy" id="1522057"/>
    <lineage>
        <taxon>Bacteria</taxon>
        <taxon>Bacillati</taxon>
        <taxon>Actinomycetota</taxon>
        <taxon>Actinomycetes</taxon>
        <taxon>Micromonosporales</taxon>
        <taxon>Micromonosporaceae</taxon>
        <taxon>Micromonospora</taxon>
    </lineage>
</organism>
<evidence type="ECO:0000259" key="2">
    <source>
        <dbReference type="Pfam" id="PF11796"/>
    </source>
</evidence>
<accession>A0ABV8KII1</accession>
<evidence type="ECO:0000259" key="1">
    <source>
        <dbReference type="Pfam" id="PF09664"/>
    </source>
</evidence>
<dbReference type="EMBL" id="JBHSBN010000003">
    <property type="protein sequence ID" value="MFC4105787.1"/>
    <property type="molecule type" value="Genomic_DNA"/>
</dbReference>
<dbReference type="InterPro" id="IPR024465">
    <property type="entry name" value="DUF2399"/>
</dbReference>
<evidence type="ECO:0000313" key="3">
    <source>
        <dbReference type="EMBL" id="MFC4105787.1"/>
    </source>
</evidence>
<evidence type="ECO:0000313" key="4">
    <source>
        <dbReference type="Proteomes" id="UP001595868"/>
    </source>
</evidence>
<name>A0ABV8KII1_9ACTN</name>
<proteinExistence type="predicted"/>